<evidence type="ECO:0000313" key="2">
    <source>
        <dbReference type="Proteomes" id="UP001234202"/>
    </source>
</evidence>
<evidence type="ECO:0000313" key="1">
    <source>
        <dbReference type="EMBL" id="KAJ9120523.1"/>
    </source>
</evidence>
<proteinExistence type="predicted"/>
<accession>A0ACC2X9P3</accession>
<reference evidence="1" key="1">
    <citation type="submission" date="2023-04" db="EMBL/GenBank/DDBJ databases">
        <title>Draft Genome sequencing of Naganishia species isolated from polar environments using Oxford Nanopore Technology.</title>
        <authorList>
            <person name="Leo P."/>
            <person name="Venkateswaran K."/>
        </authorList>
    </citation>
    <scope>NUCLEOTIDE SEQUENCE</scope>
    <source>
        <strain evidence="1">DBVPG 5303</strain>
    </source>
</reference>
<sequence length="651" mass="72232">MLRALFRVSQRAIRIQLEEASRSATAAGAGATSSFPGQGSEQHRPAVGAIPGFWVEKPRYPADKSGVRSFGREEVKDVVNPDVAVNLDGKVVEAVQDDKRVRVDKKSAPDAAPIEDTVIQQDVPISQAGSTTTTTSPKEEEPTYTGTSDETHVPSTVISPLPAAEQAHAQVDGPSLPPDSRRVEKQETIPSVNPAIAEEPKEETKQELPLEPRSLEELPRKQLGEQRDLKVESISPTITNDQAFTEIAPNNIAELDDVEQTPVRPLVAGMSLGAAGEVVRRSTGQSGQGQGSSIFMSEANIRRLVDKLSKMRGAALKLGQFMSIQDTNVLPEQLERVLQQVQANADYMPDWQLEKVMRAELGNDWESAFADFPRVPIAAASIGQVHRATLVKNGMPVAVKVQFPGVEDSISSDLNNLTLLLRGSAVLPRGLFLNNTVKVFRGELADECNYEKEAEAGRRMKEYLKDEEFFEVPQVVDELSTRRMLTTEMMSGRPLSESKAFSQELRDKLQLIDFGATREYSTEFIDKWYRLLKSVIDNDREAMREYSLKVGYLTGEENEAMLEAHLRSMELLAVPFTEETYDFSKQSVTDEVKKLIPTMLKYRLTPPPNETYSLNRKLSGSFLLCAKLGSRVNCRALWEDVVGDYKVTTET</sequence>
<dbReference type="EMBL" id="JASBWV010000020">
    <property type="protein sequence ID" value="KAJ9120523.1"/>
    <property type="molecule type" value="Genomic_DNA"/>
</dbReference>
<name>A0ACC2X9P3_9TREE</name>
<keyword evidence="2" id="KW-1185">Reference proteome</keyword>
<organism evidence="1 2">
    <name type="scientific">Naganishia onofrii</name>
    <dbReference type="NCBI Taxonomy" id="1851511"/>
    <lineage>
        <taxon>Eukaryota</taxon>
        <taxon>Fungi</taxon>
        <taxon>Dikarya</taxon>
        <taxon>Basidiomycota</taxon>
        <taxon>Agaricomycotina</taxon>
        <taxon>Tremellomycetes</taxon>
        <taxon>Filobasidiales</taxon>
        <taxon>Filobasidiaceae</taxon>
        <taxon>Naganishia</taxon>
    </lineage>
</organism>
<gene>
    <name evidence="1" type="ORF">QFC24_005196</name>
</gene>
<dbReference type="Proteomes" id="UP001234202">
    <property type="component" value="Unassembled WGS sequence"/>
</dbReference>
<comment type="caution">
    <text evidence="1">The sequence shown here is derived from an EMBL/GenBank/DDBJ whole genome shotgun (WGS) entry which is preliminary data.</text>
</comment>
<protein>
    <submittedName>
        <fullName evidence="1">Uncharacterized protein</fullName>
    </submittedName>
</protein>